<evidence type="ECO:0000313" key="2">
    <source>
        <dbReference type="EnsemblPlants" id="KEH44487"/>
    </source>
</evidence>
<keyword evidence="3" id="KW-1185">Reference proteome</keyword>
<name>A0A072VRT6_MEDTR</name>
<reference evidence="2" key="3">
    <citation type="submission" date="2015-04" db="UniProtKB">
        <authorList>
            <consortium name="EnsemblPlants"/>
        </authorList>
    </citation>
    <scope>IDENTIFICATION</scope>
    <source>
        <strain evidence="2">cv. Jemalong A17</strain>
    </source>
</reference>
<protein>
    <submittedName>
        <fullName evidence="1 2">Uncharacterized protein</fullName>
    </submittedName>
</protein>
<reference evidence="1 3" key="1">
    <citation type="journal article" date="2011" name="Nature">
        <title>The Medicago genome provides insight into the evolution of rhizobial symbioses.</title>
        <authorList>
            <person name="Young N.D."/>
            <person name="Debelle F."/>
            <person name="Oldroyd G.E."/>
            <person name="Geurts R."/>
            <person name="Cannon S.B."/>
            <person name="Udvardi M.K."/>
            <person name="Benedito V.A."/>
            <person name="Mayer K.F."/>
            <person name="Gouzy J."/>
            <person name="Schoof H."/>
            <person name="Van de Peer Y."/>
            <person name="Proost S."/>
            <person name="Cook D.R."/>
            <person name="Meyers B.C."/>
            <person name="Spannagl M."/>
            <person name="Cheung F."/>
            <person name="De Mita S."/>
            <person name="Krishnakumar V."/>
            <person name="Gundlach H."/>
            <person name="Zhou S."/>
            <person name="Mudge J."/>
            <person name="Bharti A.K."/>
            <person name="Murray J.D."/>
            <person name="Naoumkina M.A."/>
            <person name="Rosen B."/>
            <person name="Silverstein K.A."/>
            <person name="Tang H."/>
            <person name="Rombauts S."/>
            <person name="Zhao P.X."/>
            <person name="Zhou P."/>
            <person name="Barbe V."/>
            <person name="Bardou P."/>
            <person name="Bechner M."/>
            <person name="Bellec A."/>
            <person name="Berger A."/>
            <person name="Berges H."/>
            <person name="Bidwell S."/>
            <person name="Bisseling T."/>
            <person name="Choisne N."/>
            <person name="Couloux A."/>
            <person name="Denny R."/>
            <person name="Deshpande S."/>
            <person name="Dai X."/>
            <person name="Doyle J.J."/>
            <person name="Dudez A.M."/>
            <person name="Farmer A.D."/>
            <person name="Fouteau S."/>
            <person name="Franken C."/>
            <person name="Gibelin C."/>
            <person name="Gish J."/>
            <person name="Goldstein S."/>
            <person name="Gonzalez A.J."/>
            <person name="Green P.J."/>
            <person name="Hallab A."/>
            <person name="Hartog M."/>
            <person name="Hua A."/>
            <person name="Humphray S.J."/>
            <person name="Jeong D.H."/>
            <person name="Jing Y."/>
            <person name="Jocker A."/>
            <person name="Kenton S.M."/>
            <person name="Kim D.J."/>
            <person name="Klee K."/>
            <person name="Lai H."/>
            <person name="Lang C."/>
            <person name="Lin S."/>
            <person name="Macmil S.L."/>
            <person name="Magdelenat G."/>
            <person name="Matthews L."/>
            <person name="McCorrison J."/>
            <person name="Monaghan E.L."/>
            <person name="Mun J.H."/>
            <person name="Najar F.Z."/>
            <person name="Nicholson C."/>
            <person name="Noirot C."/>
            <person name="O'Bleness M."/>
            <person name="Paule C.R."/>
            <person name="Poulain J."/>
            <person name="Prion F."/>
            <person name="Qin B."/>
            <person name="Qu C."/>
            <person name="Retzel E.F."/>
            <person name="Riddle C."/>
            <person name="Sallet E."/>
            <person name="Samain S."/>
            <person name="Samson N."/>
            <person name="Sanders I."/>
            <person name="Saurat O."/>
            <person name="Scarpelli C."/>
            <person name="Schiex T."/>
            <person name="Segurens B."/>
            <person name="Severin A.J."/>
            <person name="Sherrier D.J."/>
            <person name="Shi R."/>
            <person name="Sims S."/>
            <person name="Singer S.R."/>
            <person name="Sinharoy S."/>
            <person name="Sterck L."/>
            <person name="Viollet A."/>
            <person name="Wang B.B."/>
            <person name="Wang K."/>
            <person name="Wang M."/>
            <person name="Wang X."/>
            <person name="Warfsmann J."/>
            <person name="Weissenbach J."/>
            <person name="White D.D."/>
            <person name="White J.D."/>
            <person name="Wiley G.B."/>
            <person name="Wincker P."/>
            <person name="Xing Y."/>
            <person name="Yang L."/>
            <person name="Yao Z."/>
            <person name="Ying F."/>
            <person name="Zhai J."/>
            <person name="Zhou L."/>
            <person name="Zuber A."/>
            <person name="Denarie J."/>
            <person name="Dixon R.A."/>
            <person name="May G.D."/>
            <person name="Schwartz D.C."/>
            <person name="Rogers J."/>
            <person name="Quetier F."/>
            <person name="Town C.D."/>
            <person name="Roe B.A."/>
        </authorList>
    </citation>
    <scope>NUCLEOTIDE SEQUENCE [LARGE SCALE GENOMIC DNA]</scope>
    <source>
        <strain evidence="1">A17</strain>
        <strain evidence="2 3">cv. Jemalong A17</strain>
    </source>
</reference>
<dbReference type="EMBL" id="CM001217">
    <property type="protein sequence ID" value="KEH44487.1"/>
    <property type="molecule type" value="Genomic_DNA"/>
</dbReference>
<dbReference type="Proteomes" id="UP000002051">
    <property type="component" value="Unassembled WGS sequence"/>
</dbReference>
<organism evidence="1 3">
    <name type="scientific">Medicago truncatula</name>
    <name type="common">Barrel medic</name>
    <name type="synonym">Medicago tribuloides</name>
    <dbReference type="NCBI Taxonomy" id="3880"/>
    <lineage>
        <taxon>Eukaryota</taxon>
        <taxon>Viridiplantae</taxon>
        <taxon>Streptophyta</taxon>
        <taxon>Embryophyta</taxon>
        <taxon>Tracheophyta</taxon>
        <taxon>Spermatophyta</taxon>
        <taxon>Magnoliopsida</taxon>
        <taxon>eudicotyledons</taxon>
        <taxon>Gunneridae</taxon>
        <taxon>Pentapetalae</taxon>
        <taxon>rosids</taxon>
        <taxon>fabids</taxon>
        <taxon>Fabales</taxon>
        <taxon>Fabaceae</taxon>
        <taxon>Papilionoideae</taxon>
        <taxon>50 kb inversion clade</taxon>
        <taxon>NPAAA clade</taxon>
        <taxon>Hologalegina</taxon>
        <taxon>IRL clade</taxon>
        <taxon>Trifolieae</taxon>
        <taxon>Medicago</taxon>
    </lineage>
</organism>
<sequence>MECDENEEGDFKCEENSVPKEILRFQKSNELSIIHHRLCSTGIIEYSCGQFIQAQTKWQRANMIILEGDAVALLEVLHFADANRWDGLSLSVIHLL</sequence>
<dbReference type="AlphaFoldDB" id="A0A072VRT6"/>
<gene>
    <name evidence="1" type="ordered locus">MTR_1g115420</name>
</gene>
<accession>A0A072VRT6</accession>
<proteinExistence type="predicted"/>
<evidence type="ECO:0000313" key="1">
    <source>
        <dbReference type="EMBL" id="KEH44487.1"/>
    </source>
</evidence>
<dbReference type="EnsemblPlants" id="KEH44487">
    <property type="protein sequence ID" value="KEH44487"/>
    <property type="gene ID" value="MTR_1g115420"/>
</dbReference>
<reference evidence="1 3" key="2">
    <citation type="journal article" date="2014" name="BMC Genomics">
        <title>An improved genome release (version Mt4.0) for the model legume Medicago truncatula.</title>
        <authorList>
            <person name="Tang H."/>
            <person name="Krishnakumar V."/>
            <person name="Bidwell S."/>
            <person name="Rosen B."/>
            <person name="Chan A."/>
            <person name="Zhou S."/>
            <person name="Gentzbittel L."/>
            <person name="Childs K.L."/>
            <person name="Yandell M."/>
            <person name="Gundlach H."/>
            <person name="Mayer K.F."/>
            <person name="Schwartz D.C."/>
            <person name="Town C.D."/>
        </authorList>
    </citation>
    <scope>GENOME REANNOTATION</scope>
    <source>
        <strain evidence="1">A17</strain>
        <strain evidence="2 3">cv. Jemalong A17</strain>
    </source>
</reference>
<evidence type="ECO:0000313" key="3">
    <source>
        <dbReference type="Proteomes" id="UP000002051"/>
    </source>
</evidence>
<dbReference type="HOGENOM" id="CLU_2362857_0_0_1"/>